<dbReference type="PANTHER" id="PTHR16193:SF0">
    <property type="entry name" value="TETRATRICOPEPTIDE REPEAT PROTEIN 27"/>
    <property type="match status" value="1"/>
</dbReference>
<dbReference type="InterPro" id="IPR044244">
    <property type="entry name" value="TTC27/Emw1"/>
</dbReference>
<evidence type="ECO:0000313" key="15">
    <source>
        <dbReference type="EMBL" id="RMX77170.1"/>
    </source>
</evidence>
<keyword evidence="6" id="KW-0677">Repeat</keyword>
<organism evidence="16 22">
    <name type="scientific">Hortaea werneckii</name>
    <name type="common">Black yeast</name>
    <name type="synonym">Cladosporium werneckii</name>
    <dbReference type="NCBI Taxonomy" id="91943"/>
    <lineage>
        <taxon>Eukaryota</taxon>
        <taxon>Fungi</taxon>
        <taxon>Dikarya</taxon>
        <taxon>Ascomycota</taxon>
        <taxon>Pezizomycotina</taxon>
        <taxon>Dothideomycetes</taxon>
        <taxon>Dothideomycetidae</taxon>
        <taxon>Mycosphaerellales</taxon>
        <taxon>Teratosphaeriaceae</taxon>
        <taxon>Hortaea</taxon>
    </lineage>
</organism>
<dbReference type="GO" id="GO:0004100">
    <property type="term" value="F:chitin synthase activity"/>
    <property type="evidence" value="ECO:0007669"/>
    <property type="project" value="UniProtKB-EC"/>
</dbReference>
<keyword evidence="9 12" id="KW-0472">Membrane</keyword>
<feature type="domain" description="HTH cro/C1-type" evidence="14">
    <location>
        <begin position="930"/>
        <end position="967"/>
    </location>
</feature>
<dbReference type="EMBL" id="QWIJ01000996">
    <property type="protein sequence ID" value="RMX77170.1"/>
    <property type="molecule type" value="Genomic_DNA"/>
</dbReference>
<dbReference type="EC" id="2.4.1.16" evidence="2"/>
<feature type="repeat" description="TPR" evidence="10">
    <location>
        <begin position="1553"/>
        <end position="1586"/>
    </location>
</feature>
<evidence type="ECO:0000256" key="3">
    <source>
        <dbReference type="ARBA" id="ARBA00022676"/>
    </source>
</evidence>
<dbReference type="FunFam" id="3.90.550.10:FF:000077">
    <property type="entry name" value="Probable chitin synthase D"/>
    <property type="match status" value="1"/>
</dbReference>
<evidence type="ECO:0000256" key="8">
    <source>
        <dbReference type="ARBA" id="ARBA00022989"/>
    </source>
</evidence>
<dbReference type="Gene3D" id="1.25.40.10">
    <property type="entry name" value="Tetratricopeptide repeat domain"/>
    <property type="match status" value="1"/>
</dbReference>
<feature type="compositionally biased region" description="Low complexity" evidence="11">
    <location>
        <begin position="1605"/>
        <end position="1614"/>
    </location>
</feature>
<dbReference type="SUPFAM" id="SSF53448">
    <property type="entry name" value="Nucleotide-diphospho-sugar transferases"/>
    <property type="match status" value="1"/>
</dbReference>
<feature type="transmembrane region" description="Helical" evidence="12">
    <location>
        <begin position="515"/>
        <end position="536"/>
    </location>
</feature>
<feature type="compositionally biased region" description="Basic and acidic residues" evidence="11">
    <location>
        <begin position="860"/>
        <end position="877"/>
    </location>
</feature>
<evidence type="ECO:0000313" key="16">
    <source>
        <dbReference type="EMBL" id="RMX99113.1"/>
    </source>
</evidence>
<feature type="region of interest" description="Disordered" evidence="11">
    <location>
        <begin position="860"/>
        <end position="899"/>
    </location>
</feature>
<evidence type="ECO:0000256" key="10">
    <source>
        <dbReference type="PROSITE-ProRule" id="PRU00339"/>
    </source>
</evidence>
<dbReference type="Pfam" id="PF03142">
    <property type="entry name" value="Chitin_synth_2"/>
    <property type="match status" value="1"/>
</dbReference>
<feature type="signal peptide" evidence="13">
    <location>
        <begin position="1"/>
        <end position="21"/>
    </location>
</feature>
<feature type="region of interest" description="Disordered" evidence="11">
    <location>
        <begin position="1361"/>
        <end position="1385"/>
    </location>
</feature>
<dbReference type="OrthoDB" id="1936594at2759"/>
<dbReference type="PROSITE" id="PS50943">
    <property type="entry name" value="HTH_CROC1"/>
    <property type="match status" value="1"/>
</dbReference>
<evidence type="ECO:0000256" key="6">
    <source>
        <dbReference type="ARBA" id="ARBA00022737"/>
    </source>
</evidence>
<dbReference type="InterPro" id="IPR029044">
    <property type="entry name" value="Nucleotide-diphossugar_trans"/>
</dbReference>
<feature type="compositionally biased region" description="Basic and acidic residues" evidence="11">
    <location>
        <begin position="890"/>
        <end position="899"/>
    </location>
</feature>
<dbReference type="EMBL" id="QWIK01000948">
    <property type="protein sequence ID" value="RMX99113.1"/>
    <property type="molecule type" value="Genomic_DNA"/>
</dbReference>
<evidence type="ECO:0000256" key="1">
    <source>
        <dbReference type="ARBA" id="ARBA00004141"/>
    </source>
</evidence>
<protein>
    <recommendedName>
        <fullName evidence="2">chitin synthase</fullName>
        <ecNumber evidence="2">2.4.1.16</ecNumber>
    </recommendedName>
</protein>
<dbReference type="Gene3D" id="3.90.550.10">
    <property type="entry name" value="Spore Coat Polysaccharide Biosynthesis Protein SpsA, Chain A"/>
    <property type="match status" value="1"/>
</dbReference>
<evidence type="ECO:0000256" key="11">
    <source>
        <dbReference type="SAM" id="MobiDB-lite"/>
    </source>
</evidence>
<name>A0A3M6Y7T8_HORWE</name>
<dbReference type="Proteomes" id="UP000281245">
    <property type="component" value="Unassembled WGS sequence"/>
</dbReference>
<dbReference type="EMBL" id="QWIL01000001">
    <property type="protein sequence ID" value="RMY26456.1"/>
    <property type="molecule type" value="Genomic_DNA"/>
</dbReference>
<keyword evidence="7 10" id="KW-0802">TPR repeat</keyword>
<feature type="chain" id="PRO_5044595273" description="chitin synthase" evidence="13">
    <location>
        <begin position="22"/>
        <end position="1857"/>
    </location>
</feature>
<feature type="transmembrane region" description="Helical" evidence="12">
    <location>
        <begin position="141"/>
        <end position="163"/>
    </location>
</feature>
<evidence type="ECO:0000259" key="14">
    <source>
        <dbReference type="PROSITE" id="PS50943"/>
    </source>
</evidence>
<feature type="region of interest" description="Disordered" evidence="11">
    <location>
        <begin position="1467"/>
        <end position="1486"/>
    </location>
</feature>
<evidence type="ECO:0000256" key="4">
    <source>
        <dbReference type="ARBA" id="ARBA00022679"/>
    </source>
</evidence>
<feature type="region of interest" description="Disordered" evidence="11">
    <location>
        <begin position="1202"/>
        <end position="1233"/>
    </location>
</feature>
<dbReference type="SMART" id="SM00028">
    <property type="entry name" value="TPR"/>
    <property type="match status" value="2"/>
</dbReference>
<feature type="transmembrane region" description="Helical" evidence="12">
    <location>
        <begin position="52"/>
        <end position="78"/>
    </location>
</feature>
<dbReference type="SUPFAM" id="SSF48452">
    <property type="entry name" value="TPR-like"/>
    <property type="match status" value="1"/>
</dbReference>
<evidence type="ECO:0000313" key="20">
    <source>
        <dbReference type="Proteomes" id="UP000276864"/>
    </source>
</evidence>
<feature type="compositionally biased region" description="Polar residues" evidence="11">
    <location>
        <begin position="1209"/>
        <end position="1219"/>
    </location>
</feature>
<accession>A0A3M6Y7T8</accession>
<sequence>MTMTKIRRLMLSLQCMHAAAAFCLSMSTRIARQAINGSGIPPISAPWAVRDIIYVGVVGIVMLAALLEWILWLLAFLYCLCKVFQKADGQQRWSTRILAIFNMVFFACMRCVFLPIMVVTLPLPAQVVQYFPIGVVEVFQWFAFWSFAGLLTVPWLFCVYQLVTHNVGRQRRIKTVLDEHSAPKVVIIMPCYNEEPDVLLRTIDSIVDCEYPPSCMHIFLSFDGDQVNELYLNTIEKLGVVLTLKSYPNSIDIFYRCSRITVSRFPHGGKRGCQKRSFKLIDRVYADYLRRNDNLFLLFIDSDCILDKVCIQNFMYEMELKPGSKRNMLAMTGVITSTTIKNSIITVLQDMEYIHGQLFERTVESGCGAVTCLPGALTMLRFSAFRRMAKWYFADKAEQISDLFDWGKCHLGEDRWLTHLFMIGARERYQIQMNTGAFCKTEAVQTFKSLLKQRRRWFLGFITNEVCMLTDVRLWKRYPILLVIRLAQNTIRTTALLFFIMVISIVTTSQKISNLPVGFIAVSLGLNWLLMLYFGAKLGRWKIMLYPLMFVLNPFFNYIYMVYGIFTAGNRTWGGPRADAAIKADEHTTPAEAIEKAEEEGNELLLVPETLKPAFEATRHRYPHQAPLLPPGRLEGRFAPSEALPGGWYRRYRDSGILRADMTLRTTEDALFDSKGARSHSVDSVESDLSSTGSVYYRPRRVESLVAVTPAGRANEHQAQRASFSGPMMESDKSERLSVDFTRSQVSRSRSEDSVSLHFGVPIRQPTVPKIPLKRQRSAPPEVRKPAIAIPAKSSSTPATPRSAYLPSERYSHSPVRGIGISPLARKSFTRLASPPPDETVPMSAAEVIELERAAAARASLEAERRGRQRERVEHYASGRRKPRKLSKQRPSESKALERRGEVVPTVWRRLQHGRRNSGQNATTHSLPKEIAEVAEPYISKLENGEYQALLETEEAANLLGRSSDDLAKSSNKNDSLEWSDFIFQRLGNLLSDRSQAEGPAIYFCIGYAALLAFLQSNVTGPPLPFNSAALVLPSGVASDKHKTQALRNKLLASLSVDGIAAYKLTPNVELLCLADAIVTHPAVVKGVEPARWAKLRTEVCRQRLLSEPSSTLQNLIYDDLDMVEEQLGKLQGSLKEQAQVEFLLERAEVDTHHGLDKIARQNLDEAKQRRRFEYALTGLLGKRTKFQEKDFSQLVVLAKSANDDESGSGETSNATPDPSKQEETGPAKLDLNDDTLLESISFSERPADSQAPEGEESLPPALKALDPANQPKLEALDSITLLNFASSITNTSPANGLTREETLPYATRVLDGGSSNWQVYTQALLVRSRIEGYRSRTVERGLLQLQALVDQVIADTANEESSGPAISVSDTESKATSFLPRPKESESASASERLRYIFQLASPYRWDLEAELAARWVQLGGLRSALEIYERLEMWAEAALCWAATEREDKAKNMIKKQLFHATSGKSDVEADDDETWEGEERSPPPMDAPRLYCILGDIDQDVSMYEKAWTVSKERYARAQRSLGRLYITKGDMVKAAEAYSKSLRVNQLNQQSWFALGCALLELAQFEKAVAAFGRCVQIDDTDAEGWSNLAAALLRCEPDTDGGAKAGAAPADDEDESVITHREKPDPQRHRQDALKALKRAAGLKHDSYRIWENLLIVAASLSPPDYNSALAAQKRIIDIRGKTDGEKCIDKQILEMLASHVITTSDRYDPTQPGLPRIFVKFMDESVIPLITGSAKLWQLVSKLALWRNEPSSALDAEEKSWRAVTAQAGWETENEKLWNLVVDATVRLCEAYESFGPMERTEGLASGEPVAKDWKFKARSALRGILGKAKGTWEGTDGWEMLQETMQGLKA</sequence>
<dbReference type="InterPro" id="IPR011990">
    <property type="entry name" value="TPR-like_helical_dom_sf"/>
</dbReference>
<proteinExistence type="predicted"/>
<evidence type="ECO:0000313" key="17">
    <source>
        <dbReference type="EMBL" id="RMY26456.1"/>
    </source>
</evidence>
<feature type="region of interest" description="Disordered" evidence="11">
    <location>
        <begin position="793"/>
        <end position="812"/>
    </location>
</feature>
<comment type="caution">
    <text evidence="16">The sequence shown here is derived from an EMBL/GenBank/DDBJ whole genome shotgun (WGS) entry which is preliminary data.</text>
</comment>
<dbReference type="InterPro" id="IPR019734">
    <property type="entry name" value="TPR_rpt"/>
</dbReference>
<dbReference type="GO" id="GO:0016020">
    <property type="term" value="C:membrane"/>
    <property type="evidence" value="ECO:0007669"/>
    <property type="project" value="UniProtKB-SubCell"/>
</dbReference>
<evidence type="ECO:0000256" key="5">
    <source>
        <dbReference type="ARBA" id="ARBA00022692"/>
    </source>
</evidence>
<feature type="region of interest" description="Disordered" evidence="11">
    <location>
        <begin position="1605"/>
        <end position="1635"/>
    </location>
</feature>
<feature type="compositionally biased region" description="Basic and acidic residues" evidence="11">
    <location>
        <begin position="1622"/>
        <end position="1635"/>
    </location>
</feature>
<dbReference type="PANTHER" id="PTHR16193">
    <property type="entry name" value="TETRATRICOPEPTIDE REPEAT PROTEIN 27"/>
    <property type="match status" value="1"/>
</dbReference>
<dbReference type="Proteomes" id="UP000271337">
    <property type="component" value="Unassembled WGS sequence"/>
</dbReference>
<gene>
    <name evidence="18" type="ORF">D0866_00041</name>
    <name evidence="17" type="ORF">D0867_00012</name>
    <name evidence="16" type="ORF">D0868_09713</name>
    <name evidence="15" type="ORF">D0869_10087</name>
</gene>
<keyword evidence="13" id="KW-0732">Signal</keyword>
<evidence type="ECO:0000256" key="13">
    <source>
        <dbReference type="SAM" id="SignalP"/>
    </source>
</evidence>
<evidence type="ECO:0000313" key="21">
    <source>
        <dbReference type="Proteomes" id="UP000281245"/>
    </source>
</evidence>
<dbReference type="Pfam" id="PF13181">
    <property type="entry name" value="TPR_8"/>
    <property type="match status" value="1"/>
</dbReference>
<feature type="region of interest" description="Disordered" evidence="11">
    <location>
        <begin position="1245"/>
        <end position="1266"/>
    </location>
</feature>
<feature type="transmembrane region" description="Helical" evidence="12">
    <location>
        <begin position="99"/>
        <end position="121"/>
    </location>
</feature>
<feature type="region of interest" description="Disordered" evidence="11">
    <location>
        <begin position="712"/>
        <end position="731"/>
    </location>
</feature>
<dbReference type="InterPro" id="IPR001387">
    <property type="entry name" value="Cro/C1-type_HTH"/>
</dbReference>
<evidence type="ECO:0000313" key="18">
    <source>
        <dbReference type="EMBL" id="RMY42259.1"/>
    </source>
</evidence>
<keyword evidence="4" id="KW-0808">Transferase</keyword>
<feature type="repeat" description="TPR" evidence="10">
    <location>
        <begin position="1519"/>
        <end position="1552"/>
    </location>
</feature>
<evidence type="ECO:0000256" key="7">
    <source>
        <dbReference type="ARBA" id="ARBA00022803"/>
    </source>
</evidence>
<evidence type="ECO:0000256" key="12">
    <source>
        <dbReference type="SAM" id="Phobius"/>
    </source>
</evidence>
<feature type="compositionally biased region" description="Basic residues" evidence="11">
    <location>
        <begin position="878"/>
        <end position="888"/>
    </location>
</feature>
<dbReference type="Proteomes" id="UP000282582">
    <property type="component" value="Unassembled WGS sequence"/>
</dbReference>
<evidence type="ECO:0000256" key="9">
    <source>
        <dbReference type="ARBA" id="ARBA00023136"/>
    </source>
</evidence>
<keyword evidence="5 12" id="KW-0812">Transmembrane</keyword>
<evidence type="ECO:0000313" key="22">
    <source>
        <dbReference type="Proteomes" id="UP000282582"/>
    </source>
</evidence>
<keyword evidence="3" id="KW-0328">Glycosyltransferase</keyword>
<comment type="subcellular location">
    <subcellularLocation>
        <location evidence="1">Membrane</location>
        <topology evidence="1">Multi-pass membrane protein</topology>
    </subcellularLocation>
</comment>
<feature type="transmembrane region" description="Helical" evidence="12">
    <location>
        <begin position="543"/>
        <end position="566"/>
    </location>
</feature>
<evidence type="ECO:0000256" key="2">
    <source>
        <dbReference type="ARBA" id="ARBA00012543"/>
    </source>
</evidence>
<dbReference type="VEuPathDB" id="FungiDB:BTJ68_03101"/>
<dbReference type="PROSITE" id="PS50005">
    <property type="entry name" value="TPR"/>
    <property type="match status" value="2"/>
</dbReference>
<evidence type="ECO:0000313" key="19">
    <source>
        <dbReference type="Proteomes" id="UP000271337"/>
    </source>
</evidence>
<keyword evidence="8 12" id="KW-1133">Transmembrane helix</keyword>
<dbReference type="Proteomes" id="UP000276864">
    <property type="component" value="Unassembled WGS sequence"/>
</dbReference>
<reference evidence="19 20" key="1">
    <citation type="journal article" date="2018" name="BMC Genomics">
        <title>Genomic evidence for intraspecific hybridization in a clonal and extremely halotolerant yeast.</title>
        <authorList>
            <person name="Gostincar C."/>
            <person name="Stajich J.E."/>
            <person name="Zupancic J."/>
            <person name="Zalar P."/>
            <person name="Gunde-Cimerman N."/>
        </authorList>
    </citation>
    <scope>NUCLEOTIDE SEQUENCE [LARGE SCALE GENOMIC DNA]</scope>
    <source>
        <strain evidence="18 20">EXF-6651</strain>
        <strain evidence="16 22">EXF-6654</strain>
        <strain evidence="15 21">EXF-6656</strain>
        <strain evidence="17 19">EXF-6669</strain>
    </source>
</reference>
<dbReference type="EMBL" id="QWIM01000002">
    <property type="protein sequence ID" value="RMY42259.1"/>
    <property type="molecule type" value="Genomic_DNA"/>
</dbReference>
<feature type="transmembrane region" description="Helical" evidence="12">
    <location>
        <begin position="490"/>
        <end position="509"/>
    </location>
</feature>